<comment type="catalytic activity">
    <reaction evidence="8">
        <text>a D-alpha-amino acid + O2 + H2O = a 2-oxocarboxylate + H2O2 + NH4(+)</text>
        <dbReference type="Rhea" id="RHEA:21816"/>
        <dbReference type="ChEBI" id="CHEBI:15377"/>
        <dbReference type="ChEBI" id="CHEBI:15379"/>
        <dbReference type="ChEBI" id="CHEBI:16240"/>
        <dbReference type="ChEBI" id="CHEBI:28938"/>
        <dbReference type="ChEBI" id="CHEBI:35179"/>
        <dbReference type="ChEBI" id="CHEBI:59871"/>
        <dbReference type="EC" id="1.4.3.3"/>
    </reaction>
    <physiologicalReaction direction="left-to-right" evidence="8">
        <dbReference type="Rhea" id="RHEA:21817"/>
    </physiologicalReaction>
</comment>
<dbReference type="SUPFAM" id="SSF51971">
    <property type="entry name" value="Nucleotide-binding domain"/>
    <property type="match status" value="1"/>
</dbReference>
<dbReference type="Gene3D" id="3.40.50.720">
    <property type="entry name" value="NAD(P)-binding Rossmann-like Domain"/>
    <property type="match status" value="2"/>
</dbReference>
<dbReference type="Pfam" id="PF01266">
    <property type="entry name" value="DAO"/>
    <property type="match status" value="1"/>
</dbReference>
<accession>A0ABT0EWX2</accession>
<dbReference type="EC" id="1.4.3.3" evidence="6"/>
<evidence type="ECO:0000256" key="1">
    <source>
        <dbReference type="ARBA" id="ARBA00001974"/>
    </source>
</evidence>
<evidence type="ECO:0000256" key="5">
    <source>
        <dbReference type="ARBA" id="ARBA00023002"/>
    </source>
</evidence>
<evidence type="ECO:0000256" key="7">
    <source>
        <dbReference type="ARBA" id="ARBA00039751"/>
    </source>
</evidence>
<dbReference type="InterPro" id="IPR023209">
    <property type="entry name" value="DAO"/>
</dbReference>
<dbReference type="RefSeq" id="WP_247289992.1">
    <property type="nucleotide sequence ID" value="NZ_JAKNRW010000004.1"/>
</dbReference>
<keyword evidence="11" id="KW-1185">Reference proteome</keyword>
<proteinExistence type="inferred from homology"/>
<dbReference type="PANTHER" id="PTHR11530">
    <property type="entry name" value="D-AMINO ACID OXIDASE"/>
    <property type="match status" value="1"/>
</dbReference>
<dbReference type="EMBL" id="JAKNRW010000004">
    <property type="protein sequence ID" value="MCK1790243.1"/>
    <property type="molecule type" value="Genomic_DNA"/>
</dbReference>
<dbReference type="PANTHER" id="PTHR11530:SF11">
    <property type="entry name" value="D-ASPARTATE OXIDASE"/>
    <property type="match status" value="1"/>
</dbReference>
<keyword evidence="4" id="KW-0274">FAD</keyword>
<keyword evidence="5" id="KW-0560">Oxidoreductase</keyword>
<keyword evidence="3" id="KW-0285">Flavoprotein</keyword>
<dbReference type="Proteomes" id="UP001299876">
    <property type="component" value="Unassembled WGS sequence"/>
</dbReference>
<feature type="domain" description="FAD dependent oxidoreductase" evidence="9">
    <location>
        <begin position="121"/>
        <end position="387"/>
    </location>
</feature>
<evidence type="ECO:0000313" key="11">
    <source>
        <dbReference type="Proteomes" id="UP001299876"/>
    </source>
</evidence>
<evidence type="ECO:0000256" key="6">
    <source>
        <dbReference type="ARBA" id="ARBA00039101"/>
    </source>
</evidence>
<comment type="cofactor">
    <cofactor evidence="1">
        <name>FAD</name>
        <dbReference type="ChEBI" id="CHEBI:57692"/>
    </cofactor>
</comment>
<sequence length="401" mass="43461">MNRRQFFLGSTLALASTSMPLSLRQLAVASPIQKPGPATPPIDCSALKPINAHGSRVTGVYACSRPFRHAGPRIETELLGHKVIVHNYGHGGAGWSLSWGSSMQAVRLALAASAGRNTLGVIGCGPLGLTSALLAQQAGLSVCIYAKELPPDVPSMGATGLWSPTSRFCAAQYGPAWTTRWEEMANFSFSHYQKTLGLPGRPVEWINGYKLSDTPFSSEVKPTPIKDPGEPEYAEFTNAFLPSQVDMPPGSHPFPAPYARGWTSLMFNIAPYANLLMTDFLAAGGQIKIQEFTDSNELLTLPEETLINATGYGAKVLFNDHSIIPVRGQTIHLMPQPDVDYGLRAKDFFIMPRRDGLLMQNMDERGSFNNSNDRPDHMDAQATVAQVAAFVAGMQCQPLQV</sequence>
<organism evidence="10 11">
    <name type="scientific">Pseudomonas violetae</name>
    <dbReference type="NCBI Taxonomy" id="2915813"/>
    <lineage>
        <taxon>Bacteria</taxon>
        <taxon>Pseudomonadati</taxon>
        <taxon>Pseudomonadota</taxon>
        <taxon>Gammaproteobacteria</taxon>
        <taxon>Pseudomonadales</taxon>
        <taxon>Pseudomonadaceae</taxon>
        <taxon>Pseudomonas</taxon>
    </lineage>
</organism>
<reference evidence="10 11" key="1">
    <citation type="submission" date="2022-02" db="EMBL/GenBank/DDBJ databases">
        <title>Comparative genomics of the first Antarctic Pseudomonas spp. capable of biotransforming 2,4,6-Trinitrotoluene.</title>
        <authorList>
            <person name="Cabrera M.A."/>
            <person name="Marquez S.L."/>
            <person name="Perez-Donoso J.M."/>
        </authorList>
    </citation>
    <scope>NUCLEOTIDE SEQUENCE [LARGE SCALE GENOMIC DNA]</scope>
    <source>
        <strain evidence="10 11">TNT19</strain>
    </source>
</reference>
<evidence type="ECO:0000256" key="8">
    <source>
        <dbReference type="ARBA" id="ARBA00049547"/>
    </source>
</evidence>
<evidence type="ECO:0000259" key="9">
    <source>
        <dbReference type="Pfam" id="PF01266"/>
    </source>
</evidence>
<comment type="similarity">
    <text evidence="2">Belongs to the DAMOX/DASOX family.</text>
</comment>
<evidence type="ECO:0000256" key="2">
    <source>
        <dbReference type="ARBA" id="ARBA00006730"/>
    </source>
</evidence>
<gene>
    <name evidence="10" type="ORF">L9059_08580</name>
</gene>
<comment type="caution">
    <text evidence="10">The sequence shown here is derived from an EMBL/GenBank/DDBJ whole genome shotgun (WGS) entry which is preliminary data.</text>
</comment>
<dbReference type="Gene3D" id="3.30.9.10">
    <property type="entry name" value="D-Amino Acid Oxidase, subunit A, domain 2"/>
    <property type="match status" value="1"/>
</dbReference>
<protein>
    <recommendedName>
        <fullName evidence="7">D-amino-acid oxidase</fullName>
        <ecNumber evidence="6">1.4.3.3</ecNumber>
    </recommendedName>
</protein>
<name>A0ABT0EWX2_9PSED</name>
<dbReference type="InterPro" id="IPR006076">
    <property type="entry name" value="FAD-dep_OxRdtase"/>
</dbReference>
<evidence type="ECO:0000256" key="4">
    <source>
        <dbReference type="ARBA" id="ARBA00022827"/>
    </source>
</evidence>
<evidence type="ECO:0000313" key="10">
    <source>
        <dbReference type="EMBL" id="MCK1790243.1"/>
    </source>
</evidence>
<evidence type="ECO:0000256" key="3">
    <source>
        <dbReference type="ARBA" id="ARBA00022630"/>
    </source>
</evidence>